<evidence type="ECO:0000313" key="2">
    <source>
        <dbReference type="EMBL" id="SGY80409.1"/>
    </source>
</evidence>
<dbReference type="InterPro" id="IPR011009">
    <property type="entry name" value="Kinase-like_dom_sf"/>
</dbReference>
<dbReference type="EMBL" id="FQNC01000048">
    <property type="protein sequence ID" value="SGY80409.1"/>
    <property type="molecule type" value="Genomic_DNA"/>
</dbReference>
<proteinExistence type="predicted"/>
<protein>
    <submittedName>
        <fullName evidence="2">BQ5605_C008g05379 protein</fullName>
    </submittedName>
</protein>
<accession>A0A2X0PEI7</accession>
<keyword evidence="3" id="KW-1185">Reference proteome</keyword>
<organism evidence="2 3">
    <name type="scientific">Microbotryum silenes-dioicae</name>
    <dbReference type="NCBI Taxonomy" id="796604"/>
    <lineage>
        <taxon>Eukaryota</taxon>
        <taxon>Fungi</taxon>
        <taxon>Dikarya</taxon>
        <taxon>Basidiomycota</taxon>
        <taxon>Pucciniomycotina</taxon>
        <taxon>Microbotryomycetes</taxon>
        <taxon>Microbotryales</taxon>
        <taxon>Microbotryaceae</taxon>
        <taxon>Microbotryum</taxon>
    </lineage>
</organism>
<name>A0A2X0PEI7_9BASI</name>
<feature type="region of interest" description="Disordered" evidence="1">
    <location>
        <begin position="33"/>
        <end position="72"/>
    </location>
</feature>
<reference evidence="2 3" key="1">
    <citation type="submission" date="2016-11" db="EMBL/GenBank/DDBJ databases">
        <authorList>
            <person name="Jaros S."/>
            <person name="Januszkiewicz K."/>
            <person name="Wedrychowicz H."/>
        </authorList>
    </citation>
    <scope>NUCLEOTIDE SEQUENCE [LARGE SCALE GENOMIC DNA]</scope>
</reference>
<evidence type="ECO:0000256" key="1">
    <source>
        <dbReference type="SAM" id="MobiDB-lite"/>
    </source>
</evidence>
<dbReference type="AlphaFoldDB" id="A0A2X0PEI7"/>
<dbReference type="SUPFAM" id="SSF56112">
    <property type="entry name" value="Protein kinase-like (PK-like)"/>
    <property type="match status" value="1"/>
</dbReference>
<sequence>MPQLRIVVPSGLNEVLAYKFPANAYRFVPHEPHERLSSESRLTTPKPSSTSLSRLTTFRRSPGEELPRYPLTSASHDHSLVDRVGQGLKRGLQSSRTGLDTPLPSFVNSWFDDFLHWRPLTLYETDNEFAKSHLGDLIRGVIRETVSRLADRPVTISQIFSIHKYLGQDGLPTLKAWVRGDSFDNKIAFEVNSVGKLESLDKVLVREQKPKLWLGFGSGCPIDLHIFDSNGRSMTLSESEGMRLAKMSLQLYQSKARFGVFYAPPYFVLCELVIENGRTHLLTSEVCSSALLPDEDLPTGAAPRSESLFSTLVSLFLSAHADYPIEGPPEEIRSALRRTTEKLASTPSAPVQFPPIRPALDDVAGPFLVDQNAPVSLRHVPGTAVICGSEASKDTGMFATRVELECDGDVSRACPFGHALQRRYFTDQSSFHLLQFFSADFDENKAAESLPWVRTPVGDRARLDRLDLVTELGRSRTATGWTARWSRRLTAEVPDASASNDAPARLQGGLVAKVVSAEYAPSIAREYFIYTQAVPSLSTAAQAYFPKFHGLYRSGSDGRAYVLLLEDVGRKVTREQWEAGTELRRKTDEAFKALKDEGVYHDDQRYPNVTIRPDDRICLIDWGLASFY</sequence>
<dbReference type="Proteomes" id="UP000249464">
    <property type="component" value="Unassembled WGS sequence"/>
</dbReference>
<gene>
    <name evidence="2" type="primary">BQ5605_C008g05379</name>
    <name evidence="2" type="ORF">BQ5605_C008G05379</name>
</gene>
<feature type="compositionally biased region" description="Low complexity" evidence="1">
    <location>
        <begin position="40"/>
        <end position="60"/>
    </location>
</feature>
<evidence type="ECO:0000313" key="3">
    <source>
        <dbReference type="Proteomes" id="UP000249464"/>
    </source>
</evidence>